<accession>A0A6A6VHV2</accession>
<keyword evidence="2" id="KW-1185">Reference proteome</keyword>
<reference evidence="1" key="1">
    <citation type="journal article" date="2020" name="Stud. Mycol.">
        <title>101 Dothideomycetes genomes: a test case for predicting lifestyles and emergence of pathogens.</title>
        <authorList>
            <person name="Haridas S."/>
            <person name="Albert R."/>
            <person name="Binder M."/>
            <person name="Bloem J."/>
            <person name="Labutti K."/>
            <person name="Salamov A."/>
            <person name="Andreopoulos B."/>
            <person name="Baker S."/>
            <person name="Barry K."/>
            <person name="Bills G."/>
            <person name="Bluhm B."/>
            <person name="Cannon C."/>
            <person name="Castanera R."/>
            <person name="Culley D."/>
            <person name="Daum C."/>
            <person name="Ezra D."/>
            <person name="Gonzalez J."/>
            <person name="Henrissat B."/>
            <person name="Kuo A."/>
            <person name="Liang C."/>
            <person name="Lipzen A."/>
            <person name="Lutzoni F."/>
            <person name="Magnuson J."/>
            <person name="Mondo S."/>
            <person name="Nolan M."/>
            <person name="Ohm R."/>
            <person name="Pangilinan J."/>
            <person name="Park H.-J."/>
            <person name="Ramirez L."/>
            <person name="Alfaro M."/>
            <person name="Sun H."/>
            <person name="Tritt A."/>
            <person name="Yoshinaga Y."/>
            <person name="Zwiers L.-H."/>
            <person name="Turgeon B."/>
            <person name="Goodwin S."/>
            <person name="Spatafora J."/>
            <person name="Crous P."/>
            <person name="Grigoriev I."/>
        </authorList>
    </citation>
    <scope>NUCLEOTIDE SEQUENCE</scope>
    <source>
        <strain evidence="1">CBS 119925</strain>
    </source>
</reference>
<dbReference type="AlphaFoldDB" id="A0A6A6VHV2"/>
<proteinExistence type="predicted"/>
<gene>
    <name evidence="1" type="ORF">M011DRAFT_274918</name>
</gene>
<protein>
    <submittedName>
        <fullName evidence="1">Uncharacterized protein</fullName>
    </submittedName>
</protein>
<evidence type="ECO:0000313" key="2">
    <source>
        <dbReference type="Proteomes" id="UP000799440"/>
    </source>
</evidence>
<evidence type="ECO:0000313" key="1">
    <source>
        <dbReference type="EMBL" id="KAF2749723.1"/>
    </source>
</evidence>
<organism evidence="1 2">
    <name type="scientific">Sporormia fimetaria CBS 119925</name>
    <dbReference type="NCBI Taxonomy" id="1340428"/>
    <lineage>
        <taxon>Eukaryota</taxon>
        <taxon>Fungi</taxon>
        <taxon>Dikarya</taxon>
        <taxon>Ascomycota</taxon>
        <taxon>Pezizomycotina</taxon>
        <taxon>Dothideomycetes</taxon>
        <taxon>Pleosporomycetidae</taxon>
        <taxon>Pleosporales</taxon>
        <taxon>Sporormiaceae</taxon>
        <taxon>Sporormia</taxon>
    </lineage>
</organism>
<dbReference type="EMBL" id="MU006565">
    <property type="protein sequence ID" value="KAF2749723.1"/>
    <property type="molecule type" value="Genomic_DNA"/>
</dbReference>
<dbReference type="Proteomes" id="UP000799440">
    <property type="component" value="Unassembled WGS sequence"/>
</dbReference>
<name>A0A6A6VHV2_9PLEO</name>
<sequence>MIASLDVPLAFVKLQQVEPHSELCVSAEACTCLDKGSGPSARRRLTAQIANSCSPSEEGRAETLLQSEEAQSPSKVRKICRSSRRRILHLNRTQQEDHSEGALTDAWCRELLNRSESPWYGSVLGPLGAAGSHMKIVQSHDGISDRLRLISTRFQHDSRAVPRIPVYVTTPVSKSSTSI</sequence>